<name>A0A9N8PJ87_9PEZI</name>
<dbReference type="Proteomes" id="UP000714618">
    <property type="component" value="Unassembled WGS sequence"/>
</dbReference>
<dbReference type="OrthoDB" id="10428096at2759"/>
<reference evidence="1" key="1">
    <citation type="submission" date="2020-06" db="EMBL/GenBank/DDBJ databases">
        <authorList>
            <person name="Onetto C."/>
        </authorList>
    </citation>
    <scope>NUCLEOTIDE SEQUENCE</scope>
</reference>
<evidence type="ECO:0000313" key="1">
    <source>
        <dbReference type="EMBL" id="CAD0098239.1"/>
    </source>
</evidence>
<comment type="caution">
    <text evidence="1">The sequence shown here is derived from an EMBL/GenBank/DDBJ whole genome shotgun (WGS) entry which is preliminary data.</text>
</comment>
<dbReference type="EMBL" id="CAIJEO010000009">
    <property type="protein sequence ID" value="CAD0098239.1"/>
    <property type="molecule type" value="Genomic_DNA"/>
</dbReference>
<dbReference type="AlphaFoldDB" id="A0A9N8PJ87"/>
<proteinExistence type="predicted"/>
<accession>A0A9N8PJ87</accession>
<protein>
    <submittedName>
        <fullName evidence="1">Uncharacterized protein</fullName>
    </submittedName>
</protein>
<sequence length="100" mass="11104">MAADKAVKVRKTSISSSNSFILTCQHWFNAALNPPTPPPRPQSIISEQYTFSIQVPFPPQDNQSTRSAAIAEPVTGPRARTLSLPEEHLVNSRRELFNTD</sequence>
<organism evidence="1 2">
    <name type="scientific">Aureobasidium mustum</name>
    <dbReference type="NCBI Taxonomy" id="2773714"/>
    <lineage>
        <taxon>Eukaryota</taxon>
        <taxon>Fungi</taxon>
        <taxon>Dikarya</taxon>
        <taxon>Ascomycota</taxon>
        <taxon>Pezizomycotina</taxon>
        <taxon>Dothideomycetes</taxon>
        <taxon>Dothideomycetidae</taxon>
        <taxon>Dothideales</taxon>
        <taxon>Saccotheciaceae</taxon>
        <taxon>Aureobasidium</taxon>
    </lineage>
</organism>
<evidence type="ECO:0000313" key="2">
    <source>
        <dbReference type="Proteomes" id="UP000714618"/>
    </source>
</evidence>
<gene>
    <name evidence="1" type="ORF">AWRI4233_LOCUS7063</name>
</gene>
<keyword evidence="2" id="KW-1185">Reference proteome</keyword>